<dbReference type="EMBL" id="JAANYQ010000001">
    <property type="protein sequence ID" value="KAF4126633.1"/>
    <property type="molecule type" value="Genomic_DNA"/>
</dbReference>
<dbReference type="AlphaFoldDB" id="A0A9P5D3V7"/>
<sequence>MFSAMSRCRTIFASLGLDEAVLPHDHACLTKATGKLSDAGYIDSYMNNSKFVL</sequence>
<dbReference type="Proteomes" id="UP000749293">
    <property type="component" value="Unassembled WGS sequence"/>
</dbReference>
<evidence type="ECO:0000313" key="1">
    <source>
        <dbReference type="EMBL" id="KAF4126633.1"/>
    </source>
</evidence>
<proteinExistence type="predicted"/>
<keyword evidence="2" id="KW-1185">Reference proteome</keyword>
<reference evidence="1" key="1">
    <citation type="submission" date="2020-03" db="EMBL/GenBank/DDBJ databases">
        <title>Site-based positive gene gene selection in Geosmithia morbida across the United States reveals a broad range of putative effectors and factors for local host and environmental adapation.</title>
        <authorList>
            <person name="Onufrak A."/>
            <person name="Murdoch R.W."/>
            <person name="Gazis R."/>
            <person name="Huff M."/>
            <person name="Staton M."/>
            <person name="Klingeman W."/>
            <person name="Hadziabdic D."/>
        </authorList>
    </citation>
    <scope>NUCLEOTIDE SEQUENCE</scope>
    <source>
        <strain evidence="1">1262</strain>
    </source>
</reference>
<organism evidence="1 2">
    <name type="scientific">Geosmithia morbida</name>
    <dbReference type="NCBI Taxonomy" id="1094350"/>
    <lineage>
        <taxon>Eukaryota</taxon>
        <taxon>Fungi</taxon>
        <taxon>Dikarya</taxon>
        <taxon>Ascomycota</taxon>
        <taxon>Pezizomycotina</taxon>
        <taxon>Sordariomycetes</taxon>
        <taxon>Hypocreomycetidae</taxon>
        <taxon>Hypocreales</taxon>
        <taxon>Bionectriaceae</taxon>
        <taxon>Geosmithia</taxon>
    </lineage>
</organism>
<gene>
    <name evidence="1" type="ORF">GMORB2_0369</name>
</gene>
<accession>A0A9P5D3V7</accession>
<dbReference type="GeneID" id="55966599"/>
<comment type="caution">
    <text evidence="1">The sequence shown here is derived from an EMBL/GenBank/DDBJ whole genome shotgun (WGS) entry which is preliminary data.</text>
</comment>
<dbReference type="RefSeq" id="XP_035325285.1">
    <property type="nucleotide sequence ID" value="XM_035462355.1"/>
</dbReference>
<evidence type="ECO:0000313" key="2">
    <source>
        <dbReference type="Proteomes" id="UP000749293"/>
    </source>
</evidence>
<protein>
    <submittedName>
        <fullName evidence="1">Uncharacterized protein</fullName>
    </submittedName>
</protein>
<name>A0A9P5D3V7_9HYPO</name>